<dbReference type="Pfam" id="PF13545">
    <property type="entry name" value="HTH_Crp_2"/>
    <property type="match status" value="1"/>
</dbReference>
<dbReference type="GO" id="GO:0003700">
    <property type="term" value="F:DNA-binding transcription factor activity"/>
    <property type="evidence" value="ECO:0007669"/>
    <property type="project" value="TreeGrafter"/>
</dbReference>
<keyword evidence="3" id="KW-0238">DNA-binding</keyword>
<dbReference type="InterPro" id="IPR012318">
    <property type="entry name" value="HTH_CRP"/>
</dbReference>
<dbReference type="InterPro" id="IPR018490">
    <property type="entry name" value="cNMP-bd_dom_sf"/>
</dbReference>
<comment type="caution">
    <text evidence="8">The sequence shown here is derived from an EMBL/GenBank/DDBJ whole genome shotgun (WGS) entry which is preliminary data.</text>
</comment>
<dbReference type="InterPro" id="IPR036390">
    <property type="entry name" value="WH_DNA-bd_sf"/>
</dbReference>
<accession>A0A6V7R368</accession>
<dbReference type="SUPFAM" id="SSF46785">
    <property type="entry name" value="Winged helix' DNA-binding domain"/>
    <property type="match status" value="1"/>
</dbReference>
<dbReference type="InterPro" id="IPR050397">
    <property type="entry name" value="Env_Response_Regulators"/>
</dbReference>
<dbReference type="AlphaFoldDB" id="A0A6V7R368"/>
<dbReference type="Proteomes" id="UP000589351">
    <property type="component" value="Unassembled WGS sequence"/>
</dbReference>
<organism evidence="8 9">
    <name type="scientific">Jeotgalicoccus meleagridis</name>
    <dbReference type="NCBI Taxonomy" id="2759181"/>
    <lineage>
        <taxon>Bacteria</taxon>
        <taxon>Bacillati</taxon>
        <taxon>Bacillota</taxon>
        <taxon>Bacilli</taxon>
        <taxon>Bacillales</taxon>
        <taxon>Staphylococcaceae</taxon>
        <taxon>Jeotgalicoccus</taxon>
    </lineage>
</organism>
<name>A0A6V7R368_9STAP</name>
<dbReference type="RefSeq" id="WP_185124952.1">
    <property type="nucleotide sequence ID" value="NZ_CAJEWD010000003.1"/>
</dbReference>
<dbReference type="EMBL" id="CAJEWD010000003">
    <property type="protein sequence ID" value="CAD2071791.1"/>
    <property type="molecule type" value="Genomic_DNA"/>
</dbReference>
<dbReference type="CDD" id="cd00038">
    <property type="entry name" value="CAP_ED"/>
    <property type="match status" value="1"/>
</dbReference>
<keyword evidence="9" id="KW-1185">Reference proteome</keyword>
<evidence type="ECO:0000313" key="8">
    <source>
        <dbReference type="EMBL" id="CAD2071791.1"/>
    </source>
</evidence>
<sequence>MELKGHELCVSRVPIFNHLADEELLEVFDKINTRQLNKGDYLYMAGDNNHSLYVLHAGKARIYRLNDQGKEQLVRVLGHADFTGELALFNQAHQHESYAEIMEDAQVCVIDREDIYELMQKYPNISIKFMESFAKRLNESESLTSNISLLSTSERLKEYIRTHRKEDKIELEMTKKDLASYLSMQPETLTRNFKKLEEQGVIKKIDNKSYDIIDI</sequence>
<evidence type="ECO:0000256" key="3">
    <source>
        <dbReference type="ARBA" id="ARBA00023125"/>
    </source>
</evidence>
<keyword evidence="5" id="KW-0804">Transcription</keyword>
<evidence type="ECO:0000256" key="1">
    <source>
        <dbReference type="ARBA" id="ARBA00020091"/>
    </source>
</evidence>
<dbReference type="SMART" id="SM00100">
    <property type="entry name" value="cNMP"/>
    <property type="match status" value="1"/>
</dbReference>
<dbReference type="Pfam" id="PF00027">
    <property type="entry name" value="cNMP_binding"/>
    <property type="match status" value="1"/>
</dbReference>
<dbReference type="PROSITE" id="PS51063">
    <property type="entry name" value="HTH_CRP_2"/>
    <property type="match status" value="1"/>
</dbReference>
<evidence type="ECO:0000256" key="5">
    <source>
        <dbReference type="ARBA" id="ARBA00023163"/>
    </source>
</evidence>
<dbReference type="GO" id="GO:0005829">
    <property type="term" value="C:cytosol"/>
    <property type="evidence" value="ECO:0007669"/>
    <property type="project" value="TreeGrafter"/>
</dbReference>
<keyword evidence="2" id="KW-0805">Transcription regulation</keyword>
<dbReference type="PROSITE" id="PS50042">
    <property type="entry name" value="CNMP_BINDING_3"/>
    <property type="match status" value="1"/>
</dbReference>
<protein>
    <recommendedName>
        <fullName evidence="1">HTH-type transcriptional regulator ArcR</fullName>
    </recommendedName>
</protein>
<dbReference type="Gene3D" id="2.60.120.10">
    <property type="entry name" value="Jelly Rolls"/>
    <property type="match status" value="1"/>
</dbReference>
<dbReference type="PANTHER" id="PTHR24567">
    <property type="entry name" value="CRP FAMILY TRANSCRIPTIONAL REGULATORY PROTEIN"/>
    <property type="match status" value="1"/>
</dbReference>
<reference evidence="8 9" key="1">
    <citation type="submission" date="2020-07" db="EMBL/GenBank/DDBJ databases">
        <authorList>
            <person name="Criscuolo A."/>
        </authorList>
    </citation>
    <scope>NUCLEOTIDE SEQUENCE [LARGE SCALE GENOMIC DNA]</scope>
    <source>
        <strain evidence="8">CIP111649</strain>
    </source>
</reference>
<evidence type="ECO:0000256" key="2">
    <source>
        <dbReference type="ARBA" id="ARBA00023015"/>
    </source>
</evidence>
<dbReference type="GO" id="GO:0003677">
    <property type="term" value="F:DNA binding"/>
    <property type="evidence" value="ECO:0007669"/>
    <property type="project" value="UniProtKB-KW"/>
</dbReference>
<dbReference type="InterPro" id="IPR036388">
    <property type="entry name" value="WH-like_DNA-bd_sf"/>
</dbReference>
<dbReference type="Gene3D" id="1.10.10.10">
    <property type="entry name" value="Winged helix-like DNA-binding domain superfamily/Winged helix DNA-binding domain"/>
    <property type="match status" value="1"/>
</dbReference>
<feature type="domain" description="HTH crp-type" evidence="7">
    <location>
        <begin position="150"/>
        <end position="215"/>
    </location>
</feature>
<evidence type="ECO:0000313" key="9">
    <source>
        <dbReference type="Proteomes" id="UP000589351"/>
    </source>
</evidence>
<evidence type="ECO:0000259" key="6">
    <source>
        <dbReference type="PROSITE" id="PS50042"/>
    </source>
</evidence>
<gene>
    <name evidence="8" type="primary">fnr_1</name>
    <name evidence="8" type="ORF">JEODO184_00409</name>
</gene>
<dbReference type="InterPro" id="IPR000595">
    <property type="entry name" value="cNMP-bd_dom"/>
</dbReference>
<dbReference type="PRINTS" id="PR00034">
    <property type="entry name" value="HTHCRP"/>
</dbReference>
<dbReference type="SMART" id="SM00419">
    <property type="entry name" value="HTH_CRP"/>
    <property type="match status" value="1"/>
</dbReference>
<evidence type="ECO:0000256" key="4">
    <source>
        <dbReference type="ARBA" id="ARBA00023159"/>
    </source>
</evidence>
<dbReference type="PANTHER" id="PTHR24567:SF26">
    <property type="entry name" value="REGULATORY PROTEIN YEIL"/>
    <property type="match status" value="1"/>
</dbReference>
<keyword evidence="4" id="KW-0010">Activator</keyword>
<dbReference type="SUPFAM" id="SSF51206">
    <property type="entry name" value="cAMP-binding domain-like"/>
    <property type="match status" value="1"/>
</dbReference>
<evidence type="ECO:0000259" key="7">
    <source>
        <dbReference type="PROSITE" id="PS51063"/>
    </source>
</evidence>
<proteinExistence type="predicted"/>
<dbReference type="InterPro" id="IPR014710">
    <property type="entry name" value="RmlC-like_jellyroll"/>
</dbReference>
<feature type="domain" description="Cyclic nucleotide-binding" evidence="6">
    <location>
        <begin position="15"/>
        <end position="136"/>
    </location>
</feature>